<accession>A0A2S9Q7N2</accession>
<evidence type="ECO:0000313" key="3">
    <source>
        <dbReference type="Proteomes" id="UP000237682"/>
    </source>
</evidence>
<reference evidence="2 3" key="1">
    <citation type="submission" date="2018-02" db="EMBL/GenBank/DDBJ databases">
        <title>Whole genome sequencing of endophytic bacterium.</title>
        <authorList>
            <person name="Eedara R."/>
            <person name="Podile A.R."/>
        </authorList>
    </citation>
    <scope>NUCLEOTIDE SEQUENCE [LARGE SCALE GENOMIC DNA]</scope>
    <source>
        <strain evidence="2 3">RP1T</strain>
    </source>
</reference>
<evidence type="ECO:0000313" key="2">
    <source>
        <dbReference type="EMBL" id="PRH85358.1"/>
    </source>
</evidence>
<gene>
    <name evidence="2" type="ORF">C5L14_23240</name>
</gene>
<keyword evidence="3" id="KW-1185">Reference proteome</keyword>
<dbReference type="AlphaFoldDB" id="A0A2S9Q7N2"/>
<protein>
    <submittedName>
        <fullName evidence="2">Uncharacterized protein</fullName>
    </submittedName>
</protein>
<dbReference type="EMBL" id="PUEJ01000009">
    <property type="protein sequence ID" value="PRH85358.1"/>
    <property type="molecule type" value="Genomic_DNA"/>
</dbReference>
<proteinExistence type="predicted"/>
<comment type="caution">
    <text evidence="2">The sequence shown here is derived from an EMBL/GenBank/DDBJ whole genome shotgun (WGS) entry which is preliminary data.</text>
</comment>
<feature type="compositionally biased region" description="Basic and acidic residues" evidence="1">
    <location>
        <begin position="127"/>
        <end position="136"/>
    </location>
</feature>
<evidence type="ECO:0000256" key="1">
    <source>
        <dbReference type="SAM" id="MobiDB-lite"/>
    </source>
</evidence>
<sequence length="262" mass="29338">MPWAQTDPSATQWGWEAERDMGTSPEGLITAWHVNAPSPELFINQWPNGAPANDDIPMLLRVATGNSSAPARHNIAVVQEAQERRRQKTNRKTGIVMVKRRQKQDEITQLVQVGEIRFDDKSRIIPSDRRGQDWTRKPKGTSKKNGAAKTADVVKLDDYRGAAIPWKGLSFLAGKTASNENATYVAHEHCPTMLWQQREAAQERIRILRRRLGLDMAEALLDAATGCETWRIGNGRGPDDWRAAARGKNLIVEALKILCDTN</sequence>
<feature type="region of interest" description="Disordered" evidence="1">
    <location>
        <begin position="127"/>
        <end position="149"/>
    </location>
</feature>
<organism evidence="2 3">
    <name type="scientific">Labrys okinawensis</name>
    <dbReference type="NCBI Taxonomy" id="346911"/>
    <lineage>
        <taxon>Bacteria</taxon>
        <taxon>Pseudomonadati</taxon>
        <taxon>Pseudomonadota</taxon>
        <taxon>Alphaproteobacteria</taxon>
        <taxon>Hyphomicrobiales</taxon>
        <taxon>Xanthobacteraceae</taxon>
        <taxon>Labrys</taxon>
    </lineage>
</organism>
<name>A0A2S9Q7N2_9HYPH</name>
<dbReference type="Proteomes" id="UP000237682">
    <property type="component" value="Unassembled WGS sequence"/>
</dbReference>